<evidence type="ECO:0000313" key="3">
    <source>
        <dbReference type="Proteomes" id="UP001293593"/>
    </source>
</evidence>
<evidence type="ECO:0000313" key="2">
    <source>
        <dbReference type="EMBL" id="KAK4272565.1"/>
    </source>
</evidence>
<organism evidence="2 3">
    <name type="scientific">Acacia crassicarpa</name>
    <name type="common">northern wattle</name>
    <dbReference type="NCBI Taxonomy" id="499986"/>
    <lineage>
        <taxon>Eukaryota</taxon>
        <taxon>Viridiplantae</taxon>
        <taxon>Streptophyta</taxon>
        <taxon>Embryophyta</taxon>
        <taxon>Tracheophyta</taxon>
        <taxon>Spermatophyta</taxon>
        <taxon>Magnoliopsida</taxon>
        <taxon>eudicotyledons</taxon>
        <taxon>Gunneridae</taxon>
        <taxon>Pentapetalae</taxon>
        <taxon>rosids</taxon>
        <taxon>fabids</taxon>
        <taxon>Fabales</taxon>
        <taxon>Fabaceae</taxon>
        <taxon>Caesalpinioideae</taxon>
        <taxon>mimosoid clade</taxon>
        <taxon>Acacieae</taxon>
        <taxon>Acacia</taxon>
    </lineage>
</organism>
<dbReference type="AlphaFoldDB" id="A0AAE1JL24"/>
<proteinExistence type="predicted"/>
<feature type="region of interest" description="Disordered" evidence="1">
    <location>
        <begin position="89"/>
        <end position="113"/>
    </location>
</feature>
<accession>A0AAE1JL24</accession>
<comment type="caution">
    <text evidence="2">The sequence shown here is derived from an EMBL/GenBank/DDBJ whole genome shotgun (WGS) entry which is preliminary data.</text>
</comment>
<reference evidence="2" key="1">
    <citation type="submission" date="2023-10" db="EMBL/GenBank/DDBJ databases">
        <title>Chromosome-level genome of the transformable northern wattle, Acacia crassicarpa.</title>
        <authorList>
            <person name="Massaro I."/>
            <person name="Sinha N.R."/>
            <person name="Poethig S."/>
            <person name="Leichty A.R."/>
        </authorList>
    </citation>
    <scope>NUCLEOTIDE SEQUENCE</scope>
    <source>
        <strain evidence="2">Acra3RX</strain>
        <tissue evidence="2">Leaf</tissue>
    </source>
</reference>
<gene>
    <name evidence="2" type="ORF">QN277_021104</name>
</gene>
<name>A0AAE1JL24_9FABA</name>
<dbReference type="PANTHER" id="PTHR34127">
    <property type="entry name" value="OS04G0405600 PROTEIN"/>
    <property type="match status" value="1"/>
</dbReference>
<dbReference type="Pfam" id="PF07082">
    <property type="entry name" value="DUF1350"/>
    <property type="match status" value="1"/>
</dbReference>
<dbReference type="InterPro" id="IPR010765">
    <property type="entry name" value="DUF1350"/>
</dbReference>
<sequence>MIIATPYASGFNHYHIADEVQFKFDRYYRMLQETIQDLPTFGVGHSLGSVVHLLIGSRYAMQRCGNVLMAFNSKDANLGSLELRRSSYASHDSHCDGPDSSSHIPSPSPQPQPSIFYLDIDFG</sequence>
<dbReference type="Proteomes" id="UP001293593">
    <property type="component" value="Unassembled WGS sequence"/>
</dbReference>
<dbReference type="PANTHER" id="PTHR34127:SF1">
    <property type="entry name" value="OS04G0405600 PROTEIN"/>
    <property type="match status" value="1"/>
</dbReference>
<dbReference type="EMBL" id="JAWXYG010000005">
    <property type="protein sequence ID" value="KAK4272565.1"/>
    <property type="molecule type" value="Genomic_DNA"/>
</dbReference>
<evidence type="ECO:0000256" key="1">
    <source>
        <dbReference type="SAM" id="MobiDB-lite"/>
    </source>
</evidence>
<protein>
    <submittedName>
        <fullName evidence="2">Uncharacterized protein</fullName>
    </submittedName>
</protein>
<keyword evidence="3" id="KW-1185">Reference proteome</keyword>